<evidence type="ECO:0000256" key="3">
    <source>
        <dbReference type="ARBA" id="ARBA00022989"/>
    </source>
</evidence>
<dbReference type="Pfam" id="PF07690">
    <property type="entry name" value="MFS_1"/>
    <property type="match status" value="1"/>
</dbReference>
<dbReference type="InterPro" id="IPR011701">
    <property type="entry name" value="MFS"/>
</dbReference>
<feature type="transmembrane region" description="Helical" evidence="5">
    <location>
        <begin position="96"/>
        <end position="118"/>
    </location>
</feature>
<evidence type="ECO:0000256" key="5">
    <source>
        <dbReference type="SAM" id="Phobius"/>
    </source>
</evidence>
<organism evidence="6 7">
    <name type="scientific">Holdemanella biformis</name>
    <dbReference type="NCBI Taxonomy" id="1735"/>
    <lineage>
        <taxon>Bacteria</taxon>
        <taxon>Bacillati</taxon>
        <taxon>Bacillota</taxon>
        <taxon>Erysipelotrichia</taxon>
        <taxon>Erysipelotrichales</taxon>
        <taxon>Erysipelotrichaceae</taxon>
        <taxon>Holdemanella</taxon>
    </lineage>
</organism>
<feature type="transmembrane region" description="Helical" evidence="5">
    <location>
        <begin position="278"/>
        <end position="297"/>
    </location>
</feature>
<protein>
    <submittedName>
        <fullName evidence="6">MFS transporter</fullName>
    </submittedName>
</protein>
<dbReference type="InterPro" id="IPR036259">
    <property type="entry name" value="MFS_trans_sf"/>
</dbReference>
<evidence type="ECO:0000313" key="7">
    <source>
        <dbReference type="Proteomes" id="UP000284651"/>
    </source>
</evidence>
<dbReference type="GO" id="GO:0005886">
    <property type="term" value="C:plasma membrane"/>
    <property type="evidence" value="ECO:0007669"/>
    <property type="project" value="UniProtKB-SubCell"/>
</dbReference>
<reference evidence="6 7" key="1">
    <citation type="submission" date="2018-08" db="EMBL/GenBank/DDBJ databases">
        <title>A genome reference for cultivated species of the human gut microbiota.</title>
        <authorList>
            <person name="Zou Y."/>
            <person name="Xue W."/>
            <person name="Luo G."/>
        </authorList>
    </citation>
    <scope>NUCLEOTIDE SEQUENCE [LARGE SCALE GENOMIC DNA]</scope>
    <source>
        <strain evidence="6 7">AF10-31</strain>
    </source>
</reference>
<keyword evidence="4 5" id="KW-0472">Membrane</keyword>
<dbReference type="EMBL" id="QSAT01000057">
    <property type="protein sequence ID" value="RGW71944.1"/>
    <property type="molecule type" value="Genomic_DNA"/>
</dbReference>
<feature type="transmembrane region" description="Helical" evidence="5">
    <location>
        <begin position="249"/>
        <end position="266"/>
    </location>
</feature>
<dbReference type="PANTHER" id="PTHR23530">
    <property type="entry name" value="TRANSPORT PROTEIN-RELATED"/>
    <property type="match status" value="1"/>
</dbReference>
<feature type="transmembrane region" description="Helical" evidence="5">
    <location>
        <begin position="71"/>
        <end position="90"/>
    </location>
</feature>
<dbReference type="InterPro" id="IPR053160">
    <property type="entry name" value="MFS_DHA3_Transporter"/>
</dbReference>
<dbReference type="PANTHER" id="PTHR23530:SF1">
    <property type="entry name" value="PERMEASE, MAJOR FACILITATOR SUPERFAMILY-RELATED"/>
    <property type="match status" value="1"/>
</dbReference>
<feature type="transmembrane region" description="Helical" evidence="5">
    <location>
        <begin position="212"/>
        <end position="229"/>
    </location>
</feature>
<keyword evidence="3 5" id="KW-1133">Transmembrane helix</keyword>
<evidence type="ECO:0000256" key="2">
    <source>
        <dbReference type="ARBA" id="ARBA00022692"/>
    </source>
</evidence>
<evidence type="ECO:0000256" key="4">
    <source>
        <dbReference type="ARBA" id="ARBA00023136"/>
    </source>
</evidence>
<feature type="transmembrane region" description="Helical" evidence="5">
    <location>
        <begin position="9"/>
        <end position="31"/>
    </location>
</feature>
<dbReference type="Gene3D" id="1.20.1250.20">
    <property type="entry name" value="MFS general substrate transporter like domains"/>
    <property type="match status" value="1"/>
</dbReference>
<sequence length="389" mass="44536">MHMEYKRNIYLFLVFDFLTNLSPLSFIYALFLKQQNMSLTQIGFIISVYQISKLIFEVPSGVFSDKYGRKTCAYIGQVSLIAFLISTLITRSYNSFLLISIIRGISFAFLSGTADCIFSESILKCCPDKMDYYMGIDKILFYCSIGLSSIIGGFLARYSYATVFYFDIAIQIICFIFIFIFKETRMFNNNQIKECKECFRFFHGFDFLNYKVIYLILLPAILAICFLPYEDYYSVLLKSHNITENVIGFMFSCVMFSQSVFGICAQKTNSKLGYDFSVRKLPFIIVTLFIIMSIFQGHILLSWLLYVCCASLMSINNISYNSCLQKSIEDTNRGTILSLRSLLIAVTGMLISPLVGHFSDIYGFSTTFLYCGMICLSLLFITSILAKKI</sequence>
<accession>A0A413CQE7</accession>
<feature type="transmembrane region" description="Helical" evidence="5">
    <location>
        <begin position="162"/>
        <end position="181"/>
    </location>
</feature>
<feature type="transmembrane region" description="Helical" evidence="5">
    <location>
        <begin position="361"/>
        <end position="386"/>
    </location>
</feature>
<feature type="transmembrane region" description="Helical" evidence="5">
    <location>
        <begin position="336"/>
        <end position="355"/>
    </location>
</feature>
<dbReference type="PROSITE" id="PS00216">
    <property type="entry name" value="SUGAR_TRANSPORT_1"/>
    <property type="match status" value="1"/>
</dbReference>
<dbReference type="Proteomes" id="UP000284651">
    <property type="component" value="Unassembled WGS sequence"/>
</dbReference>
<gene>
    <name evidence="6" type="ORF">DWV56_11710</name>
</gene>
<dbReference type="SUPFAM" id="SSF103473">
    <property type="entry name" value="MFS general substrate transporter"/>
    <property type="match status" value="1"/>
</dbReference>
<dbReference type="GO" id="GO:0022857">
    <property type="term" value="F:transmembrane transporter activity"/>
    <property type="evidence" value="ECO:0007669"/>
    <property type="project" value="InterPro"/>
</dbReference>
<comment type="caution">
    <text evidence="6">The sequence shown here is derived from an EMBL/GenBank/DDBJ whole genome shotgun (WGS) entry which is preliminary data.</text>
</comment>
<dbReference type="InterPro" id="IPR005829">
    <property type="entry name" value="Sugar_transporter_CS"/>
</dbReference>
<proteinExistence type="predicted"/>
<comment type="subcellular location">
    <subcellularLocation>
        <location evidence="1">Cell membrane</location>
        <topology evidence="1">Multi-pass membrane protein</topology>
    </subcellularLocation>
</comment>
<evidence type="ECO:0000313" key="6">
    <source>
        <dbReference type="EMBL" id="RGW71944.1"/>
    </source>
</evidence>
<dbReference type="AlphaFoldDB" id="A0A413CQE7"/>
<name>A0A413CQE7_9FIRM</name>
<keyword evidence="2 5" id="KW-0812">Transmembrane</keyword>
<evidence type="ECO:0000256" key="1">
    <source>
        <dbReference type="ARBA" id="ARBA00004651"/>
    </source>
</evidence>
<feature type="transmembrane region" description="Helical" evidence="5">
    <location>
        <begin position="139"/>
        <end position="156"/>
    </location>
</feature>